<feature type="transmembrane region" description="Helical" evidence="6">
    <location>
        <begin position="112"/>
        <end position="134"/>
    </location>
</feature>
<protein>
    <recommendedName>
        <fullName evidence="9">G-protein coupled receptors family 1 profile domain-containing protein</fullName>
    </recommendedName>
</protein>
<keyword evidence="8" id="KW-1185">Reference proteome</keyword>
<dbReference type="AlphaFoldDB" id="A0A0D0AIJ3"/>
<accession>A0A0D0AIJ3</accession>
<gene>
    <name evidence="7" type="ORF">CY34DRAFT_12847</name>
</gene>
<organism evidence="7 8">
    <name type="scientific">Suillus luteus UH-Slu-Lm8-n1</name>
    <dbReference type="NCBI Taxonomy" id="930992"/>
    <lineage>
        <taxon>Eukaryota</taxon>
        <taxon>Fungi</taxon>
        <taxon>Dikarya</taxon>
        <taxon>Basidiomycota</taxon>
        <taxon>Agaricomycotina</taxon>
        <taxon>Agaricomycetes</taxon>
        <taxon>Agaricomycetidae</taxon>
        <taxon>Boletales</taxon>
        <taxon>Suillineae</taxon>
        <taxon>Suillaceae</taxon>
        <taxon>Suillus</taxon>
    </lineage>
</organism>
<feature type="transmembrane region" description="Helical" evidence="6">
    <location>
        <begin position="283"/>
        <end position="301"/>
    </location>
</feature>
<dbReference type="STRING" id="930992.A0A0D0AIJ3"/>
<feature type="transmembrane region" description="Helical" evidence="6">
    <location>
        <begin position="190"/>
        <end position="211"/>
    </location>
</feature>
<evidence type="ECO:0000256" key="4">
    <source>
        <dbReference type="ARBA" id="ARBA00023136"/>
    </source>
</evidence>
<dbReference type="GO" id="GO:0007189">
    <property type="term" value="P:adenylate cyclase-activating G protein-coupled receptor signaling pathway"/>
    <property type="evidence" value="ECO:0007669"/>
    <property type="project" value="TreeGrafter"/>
</dbReference>
<comment type="subcellular location">
    <subcellularLocation>
        <location evidence="1">Membrane</location>
        <topology evidence="1">Multi-pass membrane protein</topology>
    </subcellularLocation>
</comment>
<evidence type="ECO:0000256" key="2">
    <source>
        <dbReference type="ARBA" id="ARBA00022692"/>
    </source>
</evidence>
<proteinExistence type="predicted"/>
<sequence length="784" mass="84384">MLSNSHFTPFSTAQANGLIVVPVFALLSALALAFIVFRSIHLVVIPSFQRNGSACRAPENLFFRTQLGHYAASLVLSNVFLTAAGLVEFVWIKQSGIYQGSMCTFQAVLMQIGNWSTCFFSVAIGIHTCNSLVFRLYQISYLSIVVIAFGWIMSLVIALAPVSQAGVYGPVTVSCGVTAAYPSKIFGLEAFPVILVSVLSVIIYSLIFFVLRGILHVKGGIKFNFKAQGRWCAVTDSEEYRRFIVAIAKTMLYPIAFVSLLLPIAIANMARVSGRAVPFGADVFAHVCCFMLGLVNVGLMYNTFRVLSPVFYGSTLPKIQVDTEKTFGNDAFDESPILPPVAHMPKGPLLPLYDDTSKAVSPVSLSDFPPVKYHSRNSSTTSTDSATYLLSVKRTPSRFHKMRVRQSESLLPLSRAILTPAELNRQLNAVSDTESLKGQNLRLDLPRIAEANTAKTAVVTVSLSPAPRSAAASMVTASPFVSAPPIMRQFTAAFGKPSRKFSMFGPRSKGSGKLPLTLPAGAPLSPILASPSVKSPTKKFVSRLRVPSTKRRPAPLDLVDVNYVPAIRPLPAITTQAEALQTIDKGKGRAPPSPATLLVEKDAMSRSRAALRPLPQFPHNRAASSSSSERSRPGSASSALYERHGSTTSLSSLSSSMDSTDNTYSTSSVNGGSEKVLPSIPPTRGSTIESIDSELSLSPYSEKGERVHKGDRTTWTTVWSQDSAVTLSQSPYEEAYGSLVTGASEIKGDQGSVENVLKKQEVPPALRPGNLGAKLSGIPPRLRI</sequence>
<feature type="transmembrane region" description="Helical" evidence="6">
    <location>
        <begin position="20"/>
        <end position="46"/>
    </location>
</feature>
<keyword evidence="4 6" id="KW-0472">Membrane</keyword>
<dbReference type="Proteomes" id="UP000054485">
    <property type="component" value="Unassembled WGS sequence"/>
</dbReference>
<dbReference type="EMBL" id="KN835260">
    <property type="protein sequence ID" value="KIK41706.1"/>
    <property type="molecule type" value="Genomic_DNA"/>
</dbReference>
<feature type="transmembrane region" description="Helical" evidence="6">
    <location>
        <begin position="67"/>
        <end position="92"/>
    </location>
</feature>
<dbReference type="HOGENOM" id="CLU_357592_0_0_1"/>
<dbReference type="Gene3D" id="1.20.1070.10">
    <property type="entry name" value="Rhodopsin 7-helix transmembrane proteins"/>
    <property type="match status" value="1"/>
</dbReference>
<dbReference type="PANTHER" id="PTHR23112">
    <property type="entry name" value="G PROTEIN-COUPLED RECEPTOR 157-RELATED"/>
    <property type="match status" value="1"/>
</dbReference>
<dbReference type="GO" id="GO:0004930">
    <property type="term" value="F:G protein-coupled receptor activity"/>
    <property type="evidence" value="ECO:0007669"/>
    <property type="project" value="TreeGrafter"/>
</dbReference>
<dbReference type="OrthoDB" id="100006at2759"/>
<evidence type="ECO:0000313" key="8">
    <source>
        <dbReference type="Proteomes" id="UP000054485"/>
    </source>
</evidence>
<feature type="compositionally biased region" description="Polar residues" evidence="5">
    <location>
        <begin position="684"/>
        <end position="699"/>
    </location>
</feature>
<keyword evidence="2 6" id="KW-0812">Transmembrane</keyword>
<evidence type="ECO:0000313" key="7">
    <source>
        <dbReference type="EMBL" id="KIK41706.1"/>
    </source>
</evidence>
<dbReference type="InParanoid" id="A0A0D0AIJ3"/>
<keyword evidence="3 6" id="KW-1133">Transmembrane helix</keyword>
<evidence type="ECO:0000256" key="6">
    <source>
        <dbReference type="SAM" id="Phobius"/>
    </source>
</evidence>
<feature type="compositionally biased region" description="Polar residues" evidence="5">
    <location>
        <begin position="662"/>
        <end position="671"/>
    </location>
</feature>
<feature type="transmembrane region" description="Helical" evidence="6">
    <location>
        <begin position="251"/>
        <end position="271"/>
    </location>
</feature>
<reference evidence="8" key="2">
    <citation type="submission" date="2015-01" db="EMBL/GenBank/DDBJ databases">
        <title>Evolutionary Origins and Diversification of the Mycorrhizal Mutualists.</title>
        <authorList>
            <consortium name="DOE Joint Genome Institute"/>
            <consortium name="Mycorrhizal Genomics Consortium"/>
            <person name="Kohler A."/>
            <person name="Kuo A."/>
            <person name="Nagy L.G."/>
            <person name="Floudas D."/>
            <person name="Copeland A."/>
            <person name="Barry K.W."/>
            <person name="Cichocki N."/>
            <person name="Veneault-Fourrey C."/>
            <person name="LaButti K."/>
            <person name="Lindquist E.A."/>
            <person name="Lipzen A."/>
            <person name="Lundell T."/>
            <person name="Morin E."/>
            <person name="Murat C."/>
            <person name="Riley R."/>
            <person name="Ohm R."/>
            <person name="Sun H."/>
            <person name="Tunlid A."/>
            <person name="Henrissat B."/>
            <person name="Grigoriev I.V."/>
            <person name="Hibbett D.S."/>
            <person name="Martin F."/>
        </authorList>
    </citation>
    <scope>NUCLEOTIDE SEQUENCE [LARGE SCALE GENOMIC DNA]</scope>
    <source>
        <strain evidence="8">UH-Slu-Lm8-n1</strain>
    </source>
</reference>
<evidence type="ECO:0000256" key="5">
    <source>
        <dbReference type="SAM" id="MobiDB-lite"/>
    </source>
</evidence>
<evidence type="ECO:0008006" key="9">
    <source>
        <dbReference type="Google" id="ProtNLM"/>
    </source>
</evidence>
<feature type="transmembrane region" description="Helical" evidence="6">
    <location>
        <begin position="141"/>
        <end position="162"/>
    </location>
</feature>
<evidence type="ECO:0000256" key="1">
    <source>
        <dbReference type="ARBA" id="ARBA00004141"/>
    </source>
</evidence>
<reference evidence="7 8" key="1">
    <citation type="submission" date="2014-04" db="EMBL/GenBank/DDBJ databases">
        <authorList>
            <consortium name="DOE Joint Genome Institute"/>
            <person name="Kuo A."/>
            <person name="Ruytinx J."/>
            <person name="Rineau F."/>
            <person name="Colpaert J."/>
            <person name="Kohler A."/>
            <person name="Nagy L.G."/>
            <person name="Floudas D."/>
            <person name="Copeland A."/>
            <person name="Barry K.W."/>
            <person name="Cichocki N."/>
            <person name="Veneault-Fourrey C."/>
            <person name="LaButti K."/>
            <person name="Lindquist E.A."/>
            <person name="Lipzen A."/>
            <person name="Lundell T."/>
            <person name="Morin E."/>
            <person name="Murat C."/>
            <person name="Sun H."/>
            <person name="Tunlid A."/>
            <person name="Henrissat B."/>
            <person name="Grigoriev I.V."/>
            <person name="Hibbett D.S."/>
            <person name="Martin F."/>
            <person name="Nordberg H.P."/>
            <person name="Cantor M.N."/>
            <person name="Hua S.X."/>
        </authorList>
    </citation>
    <scope>NUCLEOTIDE SEQUENCE [LARGE SCALE GENOMIC DNA]</scope>
    <source>
        <strain evidence="7 8">UH-Slu-Lm8-n1</strain>
    </source>
</reference>
<dbReference type="PANTHER" id="PTHR23112:SF37">
    <property type="entry name" value="G PROTEIN-COUPLED RECEPTOR GPR1"/>
    <property type="match status" value="1"/>
</dbReference>
<evidence type="ECO:0000256" key="3">
    <source>
        <dbReference type="ARBA" id="ARBA00022989"/>
    </source>
</evidence>
<dbReference type="GO" id="GO:0005886">
    <property type="term" value="C:plasma membrane"/>
    <property type="evidence" value="ECO:0007669"/>
    <property type="project" value="TreeGrafter"/>
</dbReference>
<feature type="compositionally biased region" description="Low complexity" evidence="5">
    <location>
        <begin position="646"/>
        <end position="661"/>
    </location>
</feature>
<feature type="region of interest" description="Disordered" evidence="5">
    <location>
        <begin position="610"/>
        <end position="708"/>
    </location>
</feature>
<feature type="compositionally biased region" description="Low complexity" evidence="5">
    <location>
        <begin position="621"/>
        <end position="639"/>
    </location>
</feature>
<name>A0A0D0AIJ3_9AGAM</name>